<keyword evidence="3" id="KW-1185">Reference proteome</keyword>
<dbReference type="STRING" id="930146.SAMN05192533_102291"/>
<evidence type="ECO:0000313" key="3">
    <source>
        <dbReference type="Proteomes" id="UP000198553"/>
    </source>
</evidence>
<dbReference type="EMBL" id="FOBW01000002">
    <property type="protein sequence ID" value="SEM35330.1"/>
    <property type="molecule type" value="Genomic_DNA"/>
</dbReference>
<proteinExistence type="predicted"/>
<reference evidence="3" key="1">
    <citation type="submission" date="2016-10" db="EMBL/GenBank/DDBJ databases">
        <authorList>
            <person name="Varghese N."/>
            <person name="Submissions S."/>
        </authorList>
    </citation>
    <scope>NUCLEOTIDE SEQUENCE [LARGE SCALE GENOMIC DNA]</scope>
    <source>
        <strain evidence="3">B48,IBRC-M 10115,DSM 25386,CECT 8001</strain>
    </source>
</reference>
<sequence>MKILFTIFERLLYVGVNFFTVCGFLGLFLYFTDQLEATDGDIGKFIFFCTVTLFLGIVSFIFEVLKEVIE</sequence>
<dbReference type="RefSeq" id="WP_090741407.1">
    <property type="nucleotide sequence ID" value="NZ_FOBW01000002.1"/>
</dbReference>
<dbReference type="AlphaFoldDB" id="A0A1H7XNH1"/>
<dbReference type="Proteomes" id="UP000198553">
    <property type="component" value="Unassembled WGS sequence"/>
</dbReference>
<keyword evidence="1" id="KW-1133">Transmembrane helix</keyword>
<keyword evidence="1" id="KW-0472">Membrane</keyword>
<evidence type="ECO:0000313" key="2">
    <source>
        <dbReference type="EMBL" id="SEM35330.1"/>
    </source>
</evidence>
<organism evidence="2 3">
    <name type="scientific">Mesobacillus persicus</name>
    <dbReference type="NCBI Taxonomy" id="930146"/>
    <lineage>
        <taxon>Bacteria</taxon>
        <taxon>Bacillati</taxon>
        <taxon>Bacillota</taxon>
        <taxon>Bacilli</taxon>
        <taxon>Bacillales</taxon>
        <taxon>Bacillaceae</taxon>
        <taxon>Mesobacillus</taxon>
    </lineage>
</organism>
<name>A0A1H7XNH1_9BACI</name>
<keyword evidence="1" id="KW-0812">Transmembrane</keyword>
<feature type="transmembrane region" description="Helical" evidence="1">
    <location>
        <begin position="12"/>
        <end position="32"/>
    </location>
</feature>
<accession>A0A1H7XNH1</accession>
<protein>
    <submittedName>
        <fullName evidence="2">Uncharacterized protein</fullName>
    </submittedName>
</protein>
<evidence type="ECO:0000256" key="1">
    <source>
        <dbReference type="SAM" id="Phobius"/>
    </source>
</evidence>
<gene>
    <name evidence="2" type="ORF">SAMN05192533_102291</name>
</gene>
<feature type="transmembrane region" description="Helical" evidence="1">
    <location>
        <begin position="44"/>
        <end position="65"/>
    </location>
</feature>